<sequence>MLLARLSPRFYCHLYPSSFKPQMCWLLSLTRITYICKLIGTLSLAAFLHLEIYWVYFQAISSHQPSSLMHQV</sequence>
<dbReference type="EMBL" id="NHOI01000004">
    <property type="protein sequence ID" value="OVZ89246.1"/>
    <property type="molecule type" value="Genomic_DNA"/>
</dbReference>
<evidence type="ECO:0000256" key="1">
    <source>
        <dbReference type="SAM" id="Phobius"/>
    </source>
</evidence>
<proteinExistence type="predicted"/>
<keyword evidence="1" id="KW-0812">Transmembrane</keyword>
<organism evidence="2 3">
    <name type="scientific">Yersinia intermedia</name>
    <dbReference type="NCBI Taxonomy" id="631"/>
    <lineage>
        <taxon>Bacteria</taxon>
        <taxon>Pseudomonadati</taxon>
        <taxon>Pseudomonadota</taxon>
        <taxon>Gammaproteobacteria</taxon>
        <taxon>Enterobacterales</taxon>
        <taxon>Yersiniaceae</taxon>
        <taxon>Yersinia</taxon>
    </lineage>
</organism>
<gene>
    <name evidence="2" type="ORF">CBW57_04115</name>
</gene>
<reference evidence="2 3" key="1">
    <citation type="submission" date="2017-05" db="EMBL/GenBank/DDBJ databases">
        <title>Whole genome sequencing of Yersinia kristensenii.</title>
        <authorList>
            <person name="Campioni F."/>
        </authorList>
    </citation>
    <scope>NUCLEOTIDE SEQUENCE [LARGE SCALE GENOMIC DNA]</scope>
    <source>
        <strain evidence="2 3">CFSAN060536</strain>
    </source>
</reference>
<feature type="transmembrane region" description="Helical" evidence="1">
    <location>
        <begin position="32"/>
        <end position="56"/>
    </location>
</feature>
<name>A0A209A928_YERIN</name>
<dbReference type="AlphaFoldDB" id="A0A209A928"/>
<evidence type="ECO:0000313" key="3">
    <source>
        <dbReference type="Proteomes" id="UP000196440"/>
    </source>
</evidence>
<accession>A0A209A928</accession>
<protein>
    <submittedName>
        <fullName evidence="2">Uncharacterized protein</fullName>
    </submittedName>
</protein>
<dbReference type="Proteomes" id="UP000196440">
    <property type="component" value="Unassembled WGS sequence"/>
</dbReference>
<keyword evidence="1" id="KW-1133">Transmembrane helix</keyword>
<evidence type="ECO:0000313" key="2">
    <source>
        <dbReference type="EMBL" id="OVZ89246.1"/>
    </source>
</evidence>
<comment type="caution">
    <text evidence="2">The sequence shown here is derived from an EMBL/GenBank/DDBJ whole genome shotgun (WGS) entry which is preliminary data.</text>
</comment>
<keyword evidence="1" id="KW-0472">Membrane</keyword>